<dbReference type="EMBL" id="JARIHO010000001">
    <property type="protein sequence ID" value="KAJ7368690.1"/>
    <property type="molecule type" value="Genomic_DNA"/>
</dbReference>
<name>A0AAD7AVR2_9AGAR</name>
<feature type="compositionally biased region" description="Pro residues" evidence="4">
    <location>
        <begin position="1"/>
        <end position="10"/>
    </location>
</feature>
<comment type="similarity">
    <text evidence="1">Belongs to the short-chain dehydrogenases/reductases (SDR) family.</text>
</comment>
<dbReference type="PROSITE" id="PS00061">
    <property type="entry name" value="ADH_SHORT"/>
    <property type="match status" value="1"/>
</dbReference>
<keyword evidence="6" id="KW-1185">Reference proteome</keyword>
<dbReference type="AlphaFoldDB" id="A0AAD7AVR2"/>
<evidence type="ECO:0000256" key="4">
    <source>
        <dbReference type="SAM" id="MobiDB-lite"/>
    </source>
</evidence>
<dbReference type="PRINTS" id="PR00081">
    <property type="entry name" value="GDHRDH"/>
</dbReference>
<organism evidence="5 6">
    <name type="scientific">Mycena albidolilacea</name>
    <dbReference type="NCBI Taxonomy" id="1033008"/>
    <lineage>
        <taxon>Eukaryota</taxon>
        <taxon>Fungi</taxon>
        <taxon>Dikarya</taxon>
        <taxon>Basidiomycota</taxon>
        <taxon>Agaricomycotina</taxon>
        <taxon>Agaricomycetes</taxon>
        <taxon>Agaricomycetidae</taxon>
        <taxon>Agaricales</taxon>
        <taxon>Marasmiineae</taxon>
        <taxon>Mycenaceae</taxon>
        <taxon>Mycena</taxon>
    </lineage>
</organism>
<evidence type="ECO:0000256" key="3">
    <source>
        <dbReference type="ARBA" id="ARBA00023002"/>
    </source>
</evidence>
<dbReference type="PANTHER" id="PTHR24320">
    <property type="entry name" value="RETINOL DEHYDROGENASE"/>
    <property type="match status" value="1"/>
</dbReference>
<dbReference type="InterPro" id="IPR036291">
    <property type="entry name" value="NAD(P)-bd_dom_sf"/>
</dbReference>
<gene>
    <name evidence="5" type="ORF">DFH08DRAFT_676197</name>
</gene>
<proteinExistence type="inferred from homology"/>
<dbReference type="SUPFAM" id="SSF51735">
    <property type="entry name" value="NAD(P)-binding Rossmann-fold domains"/>
    <property type="match status" value="1"/>
</dbReference>
<dbReference type="Pfam" id="PF00106">
    <property type="entry name" value="adh_short"/>
    <property type="match status" value="1"/>
</dbReference>
<keyword evidence="3" id="KW-0560">Oxidoreductase</keyword>
<evidence type="ECO:0000256" key="1">
    <source>
        <dbReference type="ARBA" id="ARBA00006484"/>
    </source>
</evidence>
<dbReference type="Proteomes" id="UP001218218">
    <property type="component" value="Unassembled WGS sequence"/>
</dbReference>
<dbReference type="InterPro" id="IPR002347">
    <property type="entry name" value="SDR_fam"/>
</dbReference>
<feature type="region of interest" description="Disordered" evidence="4">
    <location>
        <begin position="1"/>
        <end position="24"/>
    </location>
</feature>
<evidence type="ECO:0000313" key="6">
    <source>
        <dbReference type="Proteomes" id="UP001218218"/>
    </source>
</evidence>
<comment type="caution">
    <text evidence="5">The sequence shown here is derived from an EMBL/GenBank/DDBJ whole genome shotgun (WGS) entry which is preliminary data.</text>
</comment>
<evidence type="ECO:0000256" key="2">
    <source>
        <dbReference type="ARBA" id="ARBA00022857"/>
    </source>
</evidence>
<accession>A0AAD7AVR2</accession>
<dbReference type="Gene3D" id="3.40.50.720">
    <property type="entry name" value="NAD(P)-binding Rossmann-like Domain"/>
    <property type="match status" value="1"/>
</dbReference>
<dbReference type="PANTHER" id="PTHR24320:SF282">
    <property type="entry name" value="WW DOMAIN-CONTAINING OXIDOREDUCTASE"/>
    <property type="match status" value="1"/>
</dbReference>
<sequence>MSASKLPPPVHVGSWSEKWPPRPTWTQQDVPDLTGKIFLCTGGSAGIGKETCHVLVARNAKVYLAGRNSDKALAGADRPCRSCFRQECCRRVHLEKRELHVLINKGGVLYAPSIGPLTAEGYDVQFGVDAPGLNHPDYLCRVYILISGITRHYCLIMLLMPTLLRIAKGDESGIPHPVRVVAVLSGSHFRKRRSTSDENLKLAGTGYGQSKLSVVLISSELAGRYGDQGIISISLHPGASSSLLGHQSRTIPRRASRYRLDTGEDTSVPLGIITPLYAATSEEAFEMNGEVIKSLPAGWVPSKHAQNKDMAERLWKWCEEQVSGFRIEISSENNVTSMPAEAVPAK</sequence>
<keyword evidence="2" id="KW-0521">NADP</keyword>
<protein>
    <submittedName>
        <fullName evidence="5">NAD-P-binding protein</fullName>
    </submittedName>
</protein>
<dbReference type="InterPro" id="IPR020904">
    <property type="entry name" value="Sc_DH/Rdtase_CS"/>
</dbReference>
<evidence type="ECO:0000313" key="5">
    <source>
        <dbReference type="EMBL" id="KAJ7368690.1"/>
    </source>
</evidence>
<reference evidence="5" key="1">
    <citation type="submission" date="2023-03" db="EMBL/GenBank/DDBJ databases">
        <title>Massive genome expansion in bonnet fungi (Mycena s.s.) driven by repeated elements and novel gene families across ecological guilds.</title>
        <authorList>
            <consortium name="Lawrence Berkeley National Laboratory"/>
            <person name="Harder C.B."/>
            <person name="Miyauchi S."/>
            <person name="Viragh M."/>
            <person name="Kuo A."/>
            <person name="Thoen E."/>
            <person name="Andreopoulos B."/>
            <person name="Lu D."/>
            <person name="Skrede I."/>
            <person name="Drula E."/>
            <person name="Henrissat B."/>
            <person name="Morin E."/>
            <person name="Kohler A."/>
            <person name="Barry K."/>
            <person name="LaButti K."/>
            <person name="Morin E."/>
            <person name="Salamov A."/>
            <person name="Lipzen A."/>
            <person name="Mereny Z."/>
            <person name="Hegedus B."/>
            <person name="Baldrian P."/>
            <person name="Stursova M."/>
            <person name="Weitz H."/>
            <person name="Taylor A."/>
            <person name="Grigoriev I.V."/>
            <person name="Nagy L.G."/>
            <person name="Martin F."/>
            <person name="Kauserud H."/>
        </authorList>
    </citation>
    <scope>NUCLEOTIDE SEQUENCE</scope>
    <source>
        <strain evidence="5">CBHHK002</strain>
    </source>
</reference>
<dbReference type="GO" id="GO:0016491">
    <property type="term" value="F:oxidoreductase activity"/>
    <property type="evidence" value="ECO:0007669"/>
    <property type="project" value="UniProtKB-KW"/>
</dbReference>